<keyword evidence="3" id="KW-1185">Reference proteome</keyword>
<comment type="caution">
    <text evidence="2">The sequence shown here is derived from an EMBL/GenBank/DDBJ whole genome shotgun (WGS) entry which is preliminary data.</text>
</comment>
<dbReference type="InterPro" id="IPR051706">
    <property type="entry name" value="Glycosyltransferase_domain"/>
</dbReference>
<sequence length="329" mass="38118">MDCSIKVPEIVHFVWEGKGAPESHLANILNFRRINPEFEIKIWTTCPATIMRTLEKMLHSDDAKYRYLAFNFSDIKEGVRFLKTEDPRPLFSAFPPGVYAAWAREHYGSFANQAAASDVTRLAALYHFGGTYFDIDVSMTKKFNCPKYNPEEKQTCGILTYGNSVITAIKNSPAIADTLMTIDKNYKVIPRKTSDVFYSRHNLYTCDKSSFRNEDVWDIKRTTTRGRLIGSVALTGIDILKEAWWPEADLFNCNYQFGHNERKTTLPANVFYLQKYKNEIFHLYMDNDESRQFLSDLHDPLSRDWRKEVDGKAESYKWVSTAKSRRTSI</sequence>
<dbReference type="AlphaFoldDB" id="A0A1X1ELC2"/>
<dbReference type="PANTHER" id="PTHR32385">
    <property type="entry name" value="MANNOSYL PHOSPHORYLINOSITOL CERAMIDE SYNTHASE"/>
    <property type="match status" value="1"/>
</dbReference>
<proteinExistence type="predicted"/>
<evidence type="ECO:0000313" key="2">
    <source>
        <dbReference type="EMBL" id="ORM89758.1"/>
    </source>
</evidence>
<dbReference type="Pfam" id="PF04488">
    <property type="entry name" value="Gly_transf_sug"/>
    <property type="match status" value="1"/>
</dbReference>
<protein>
    <recommendedName>
        <fullName evidence="4">Glycosyl transferase</fullName>
    </recommendedName>
</protein>
<organism evidence="2 3">
    <name type="scientific">Pantoea cypripedii</name>
    <name type="common">Pectobacterium cypripedii</name>
    <name type="synonym">Erwinia cypripedii</name>
    <dbReference type="NCBI Taxonomy" id="55209"/>
    <lineage>
        <taxon>Bacteria</taxon>
        <taxon>Pseudomonadati</taxon>
        <taxon>Pseudomonadota</taxon>
        <taxon>Gammaproteobacteria</taxon>
        <taxon>Enterobacterales</taxon>
        <taxon>Erwiniaceae</taxon>
        <taxon>Pantoea</taxon>
    </lineage>
</organism>
<dbReference type="SUPFAM" id="SSF53448">
    <property type="entry name" value="Nucleotide-diphospho-sugar transferases"/>
    <property type="match status" value="1"/>
</dbReference>
<dbReference type="GO" id="GO:0000030">
    <property type="term" value="F:mannosyltransferase activity"/>
    <property type="evidence" value="ECO:0007669"/>
    <property type="project" value="TreeGrafter"/>
</dbReference>
<evidence type="ECO:0000256" key="1">
    <source>
        <dbReference type="ARBA" id="ARBA00022679"/>
    </source>
</evidence>
<accession>A0A1X1ELC2</accession>
<dbReference type="PANTHER" id="PTHR32385:SF15">
    <property type="entry name" value="INOSITOL PHOSPHOCERAMIDE MANNOSYLTRANSFERASE 1"/>
    <property type="match status" value="1"/>
</dbReference>
<evidence type="ECO:0000313" key="3">
    <source>
        <dbReference type="Proteomes" id="UP000193749"/>
    </source>
</evidence>
<dbReference type="GO" id="GO:0016020">
    <property type="term" value="C:membrane"/>
    <property type="evidence" value="ECO:0007669"/>
    <property type="project" value="GOC"/>
</dbReference>
<dbReference type="EMBL" id="MLJI01000002">
    <property type="protein sequence ID" value="ORM89758.1"/>
    <property type="molecule type" value="Genomic_DNA"/>
</dbReference>
<dbReference type="Proteomes" id="UP000193749">
    <property type="component" value="Unassembled WGS sequence"/>
</dbReference>
<dbReference type="GO" id="GO:0051999">
    <property type="term" value="P:mannosyl-inositol phosphorylceramide biosynthetic process"/>
    <property type="evidence" value="ECO:0007669"/>
    <property type="project" value="TreeGrafter"/>
</dbReference>
<dbReference type="Gene3D" id="3.90.550.20">
    <property type="match status" value="1"/>
</dbReference>
<name>A0A1X1ELC2_PANCY</name>
<dbReference type="InterPro" id="IPR029044">
    <property type="entry name" value="Nucleotide-diphossugar_trans"/>
</dbReference>
<dbReference type="InterPro" id="IPR007577">
    <property type="entry name" value="GlycoTrfase_DXD_sugar-bd_CS"/>
</dbReference>
<evidence type="ECO:0008006" key="4">
    <source>
        <dbReference type="Google" id="ProtNLM"/>
    </source>
</evidence>
<reference evidence="2 3" key="1">
    <citation type="journal article" date="2017" name="Antonie Van Leeuwenhoek">
        <title>Phylogenomic resolution of the bacterial genus Pantoea and its relationship with Erwinia and Tatumella.</title>
        <authorList>
            <person name="Palmer M."/>
            <person name="Steenkamp E.T."/>
            <person name="Coetzee M.P."/>
            <person name="Chan W.Y."/>
            <person name="van Zyl E."/>
            <person name="De Maayer P."/>
            <person name="Coutinho T.A."/>
            <person name="Blom J."/>
            <person name="Smits T.H."/>
            <person name="Duffy B."/>
            <person name="Venter S.N."/>
        </authorList>
    </citation>
    <scope>NUCLEOTIDE SEQUENCE [LARGE SCALE GENOMIC DNA]</scope>
    <source>
        <strain evidence="2 3">LMG 2657</strain>
    </source>
</reference>
<keyword evidence="1" id="KW-0808">Transferase</keyword>
<gene>
    <name evidence="2" type="ORF">HA50_24470</name>
</gene>